<proteinExistence type="predicted"/>
<reference evidence="2" key="1">
    <citation type="journal article" date="2009" name="Science">
        <title>The B73 maize genome: complexity, diversity, and dynamics.</title>
        <authorList>
            <person name="Schnable P.S."/>
            <person name="Ware D."/>
            <person name="Fulton R.S."/>
            <person name="Stein J.C."/>
            <person name="Wei F."/>
            <person name="Pasternak S."/>
            <person name="Liang C."/>
            <person name="Zhang J."/>
            <person name="Fulton L."/>
            <person name="Graves T.A."/>
            <person name="Minx P."/>
            <person name="Reily A.D."/>
            <person name="Courtney L."/>
            <person name="Kruchowski S.S."/>
            <person name="Tomlinson C."/>
            <person name="Strong C."/>
            <person name="Delehaunty K."/>
            <person name="Fronick C."/>
            <person name="Courtney B."/>
            <person name="Rock S.M."/>
            <person name="Belter E."/>
            <person name="Du F."/>
            <person name="Kim K."/>
            <person name="Abbott R.M."/>
            <person name="Cotton M."/>
            <person name="Levy A."/>
            <person name="Marchetto P."/>
            <person name="Ochoa K."/>
            <person name="Jackson S.M."/>
            <person name="Gillam B."/>
            <person name="Chen W."/>
            <person name="Yan L."/>
            <person name="Higginbotham J."/>
            <person name="Cardenas M."/>
            <person name="Waligorski J."/>
            <person name="Applebaum E."/>
            <person name="Phelps L."/>
            <person name="Falcone J."/>
            <person name="Kanchi K."/>
            <person name="Thane T."/>
            <person name="Scimone A."/>
            <person name="Thane N."/>
            <person name="Henke J."/>
            <person name="Wang T."/>
            <person name="Ruppert J."/>
            <person name="Shah N."/>
            <person name="Rotter K."/>
            <person name="Hodges J."/>
            <person name="Ingenthron E."/>
            <person name="Cordes M."/>
            <person name="Kohlberg S."/>
            <person name="Sgro J."/>
            <person name="Delgado B."/>
            <person name="Mead K."/>
            <person name="Chinwalla A."/>
            <person name="Leonard S."/>
            <person name="Crouse K."/>
            <person name="Collura K."/>
            <person name="Kudrna D."/>
            <person name="Currie J."/>
            <person name="He R."/>
            <person name="Angelova A."/>
            <person name="Rajasekar S."/>
            <person name="Mueller T."/>
            <person name="Lomeli R."/>
            <person name="Scara G."/>
            <person name="Ko A."/>
            <person name="Delaney K."/>
            <person name="Wissotski M."/>
            <person name="Lopez G."/>
            <person name="Campos D."/>
            <person name="Braidotti M."/>
            <person name="Ashley E."/>
            <person name="Golser W."/>
            <person name="Kim H."/>
            <person name="Lee S."/>
            <person name="Lin J."/>
            <person name="Dujmic Z."/>
            <person name="Kim W."/>
            <person name="Talag J."/>
            <person name="Zuccolo A."/>
            <person name="Fan C."/>
            <person name="Sebastian A."/>
            <person name="Kramer M."/>
            <person name="Spiegel L."/>
            <person name="Nascimento L."/>
            <person name="Zutavern T."/>
            <person name="Miller B."/>
            <person name="Ambroise C."/>
            <person name="Muller S."/>
            <person name="Spooner W."/>
            <person name="Narechania A."/>
            <person name="Ren L."/>
            <person name="Wei S."/>
            <person name="Kumari S."/>
            <person name="Faga B."/>
            <person name="Levy M.J."/>
            <person name="McMahan L."/>
            <person name="Van Buren P."/>
            <person name="Vaughn M.W."/>
            <person name="Ying K."/>
            <person name="Yeh C.-T."/>
            <person name="Emrich S.J."/>
            <person name="Jia Y."/>
            <person name="Kalyanaraman A."/>
            <person name="Hsia A.-P."/>
            <person name="Barbazuk W.B."/>
            <person name="Baucom R.S."/>
            <person name="Brutnell T.P."/>
            <person name="Carpita N.C."/>
            <person name="Chaparro C."/>
            <person name="Chia J.-M."/>
            <person name="Deragon J.-M."/>
            <person name="Estill J.C."/>
            <person name="Fu Y."/>
            <person name="Jeddeloh J.A."/>
            <person name="Han Y."/>
            <person name="Lee H."/>
            <person name="Li P."/>
            <person name="Lisch D.R."/>
            <person name="Liu S."/>
            <person name="Liu Z."/>
            <person name="Nagel D.H."/>
            <person name="McCann M.C."/>
            <person name="SanMiguel P."/>
            <person name="Myers A.M."/>
            <person name="Nettleton D."/>
            <person name="Nguyen J."/>
            <person name="Penning B.W."/>
            <person name="Ponnala L."/>
            <person name="Schneider K.L."/>
            <person name="Schwartz D.C."/>
            <person name="Sharma A."/>
            <person name="Soderlund C."/>
            <person name="Springer N.M."/>
            <person name="Sun Q."/>
            <person name="Wang H."/>
            <person name="Waterman M."/>
            <person name="Westerman R."/>
            <person name="Wolfgruber T.K."/>
            <person name="Yang L."/>
            <person name="Yu Y."/>
            <person name="Zhang L."/>
            <person name="Zhou S."/>
            <person name="Zhu Q."/>
            <person name="Bennetzen J.L."/>
            <person name="Dawe R.K."/>
            <person name="Jiang J."/>
            <person name="Jiang N."/>
            <person name="Presting G.G."/>
            <person name="Wessler S.R."/>
            <person name="Aluru S."/>
            <person name="Martienssen R.A."/>
            <person name="Clifton S.W."/>
            <person name="McCombie W.R."/>
            <person name="Wing R.A."/>
            <person name="Wilson R.K."/>
        </authorList>
    </citation>
    <scope>NUCLEOTIDE SEQUENCE [LARGE SCALE GENOMIC DNA]</scope>
    <source>
        <strain evidence="2">cv. B73</strain>
    </source>
</reference>
<dbReference type="Gramene" id="Zm00001eb190010_T001">
    <property type="protein sequence ID" value="Zm00001eb190010_P001"/>
    <property type="gene ID" value="Zm00001eb190010"/>
</dbReference>
<protein>
    <submittedName>
        <fullName evidence="1">Uncharacterized protein</fullName>
    </submittedName>
</protein>
<evidence type="ECO:0000313" key="1">
    <source>
        <dbReference type="EnsemblPlants" id="Zm00001eb190010_P001"/>
    </source>
</evidence>
<dbReference type="FunCoup" id="A0A804NVR3">
    <property type="interactions" value="557"/>
</dbReference>
<evidence type="ECO:0000313" key="2">
    <source>
        <dbReference type="Proteomes" id="UP000007305"/>
    </source>
</evidence>
<reference evidence="1" key="3">
    <citation type="submission" date="2021-05" db="UniProtKB">
        <authorList>
            <consortium name="EnsemblPlants"/>
        </authorList>
    </citation>
    <scope>IDENTIFICATION</scope>
    <source>
        <strain evidence="1">cv. B73</strain>
    </source>
</reference>
<dbReference type="EnsemblPlants" id="Zm00001eb190010_T001">
    <property type="protein sequence ID" value="Zm00001eb190010_P001"/>
    <property type="gene ID" value="Zm00001eb190010"/>
</dbReference>
<dbReference type="PANTHER" id="PTHR48299">
    <property type="entry name" value="ACT DOMAIN-CONTAINING PROTEIN ACR9"/>
    <property type="match status" value="1"/>
</dbReference>
<dbReference type="PANTHER" id="PTHR48299:SF2">
    <property type="entry name" value="ATP-DEPENDENT DNA HELICASE"/>
    <property type="match status" value="1"/>
</dbReference>
<name>A0A804NVR3_MAIZE</name>
<accession>A0A804NVR3</accession>
<dbReference type="InParanoid" id="A0A804NVR3"/>
<dbReference type="AlphaFoldDB" id="A0A804NVR3"/>
<dbReference type="Proteomes" id="UP000007305">
    <property type="component" value="Chromosome 4"/>
</dbReference>
<reference evidence="1" key="2">
    <citation type="submission" date="2019-07" db="EMBL/GenBank/DDBJ databases">
        <authorList>
            <person name="Seetharam A."/>
            <person name="Woodhouse M."/>
            <person name="Cannon E."/>
        </authorList>
    </citation>
    <scope>NUCLEOTIDE SEQUENCE [LARGE SCALE GENOMIC DNA]</scope>
    <source>
        <strain evidence="1">cv. B73</strain>
    </source>
</reference>
<organism evidence="1 2">
    <name type="scientific">Zea mays</name>
    <name type="common">Maize</name>
    <dbReference type="NCBI Taxonomy" id="4577"/>
    <lineage>
        <taxon>Eukaryota</taxon>
        <taxon>Viridiplantae</taxon>
        <taxon>Streptophyta</taxon>
        <taxon>Embryophyta</taxon>
        <taxon>Tracheophyta</taxon>
        <taxon>Spermatophyta</taxon>
        <taxon>Magnoliopsida</taxon>
        <taxon>Liliopsida</taxon>
        <taxon>Poales</taxon>
        <taxon>Poaceae</taxon>
        <taxon>PACMAD clade</taxon>
        <taxon>Panicoideae</taxon>
        <taxon>Andropogonodae</taxon>
        <taxon>Andropogoneae</taxon>
        <taxon>Tripsacinae</taxon>
        <taxon>Zea</taxon>
    </lineage>
</organism>
<sequence>MPFHDVYQQPHKTFVDIIGIVVHLEPLKYIGGRPYREARNALRWALAKVDKNIIIATMMRRNNKYRCLETSDYSTIHFNPDHHTTSRLQIIRHSLIQNPRSRAINNFLENRQAQLTTMIPD</sequence>
<keyword evidence="2" id="KW-1185">Reference proteome</keyword>